<evidence type="ECO:0000313" key="1">
    <source>
        <dbReference type="EMBL" id="GBN61710.1"/>
    </source>
</evidence>
<sequence>MRSEEKGGNLIVLSRYSKRGWKKSVTHLYYGNPAFLFHDKGKKEDPSVDKALKKGGDISLSGSYFVLLVSNEFSRQVHCKFPITCCKLVMNLRSSRVKLEEQDCCNFVAN</sequence>
<name>A0A4Y2QFA8_ARAVE</name>
<comment type="caution">
    <text evidence="1">The sequence shown here is derived from an EMBL/GenBank/DDBJ whole genome shotgun (WGS) entry which is preliminary data.</text>
</comment>
<protein>
    <submittedName>
        <fullName evidence="1">Uncharacterized protein</fullName>
    </submittedName>
</protein>
<dbReference type="Proteomes" id="UP000499080">
    <property type="component" value="Unassembled WGS sequence"/>
</dbReference>
<proteinExistence type="predicted"/>
<gene>
    <name evidence="1" type="ORF">AVEN_17514_1</name>
</gene>
<organism evidence="1 2">
    <name type="scientific">Araneus ventricosus</name>
    <name type="common">Orbweaver spider</name>
    <name type="synonym">Epeira ventricosa</name>
    <dbReference type="NCBI Taxonomy" id="182803"/>
    <lineage>
        <taxon>Eukaryota</taxon>
        <taxon>Metazoa</taxon>
        <taxon>Ecdysozoa</taxon>
        <taxon>Arthropoda</taxon>
        <taxon>Chelicerata</taxon>
        <taxon>Arachnida</taxon>
        <taxon>Araneae</taxon>
        <taxon>Araneomorphae</taxon>
        <taxon>Entelegynae</taxon>
        <taxon>Araneoidea</taxon>
        <taxon>Araneidae</taxon>
        <taxon>Araneus</taxon>
    </lineage>
</organism>
<accession>A0A4Y2QFA8</accession>
<dbReference type="AlphaFoldDB" id="A0A4Y2QFA8"/>
<dbReference type="EMBL" id="BGPR01298910">
    <property type="protein sequence ID" value="GBN61710.1"/>
    <property type="molecule type" value="Genomic_DNA"/>
</dbReference>
<evidence type="ECO:0000313" key="2">
    <source>
        <dbReference type="Proteomes" id="UP000499080"/>
    </source>
</evidence>
<reference evidence="1 2" key="1">
    <citation type="journal article" date="2019" name="Sci. Rep.">
        <title>Orb-weaving spider Araneus ventricosus genome elucidates the spidroin gene catalogue.</title>
        <authorList>
            <person name="Kono N."/>
            <person name="Nakamura H."/>
            <person name="Ohtoshi R."/>
            <person name="Moran D.A.P."/>
            <person name="Shinohara A."/>
            <person name="Yoshida Y."/>
            <person name="Fujiwara M."/>
            <person name="Mori M."/>
            <person name="Tomita M."/>
            <person name="Arakawa K."/>
        </authorList>
    </citation>
    <scope>NUCLEOTIDE SEQUENCE [LARGE SCALE GENOMIC DNA]</scope>
</reference>
<keyword evidence="2" id="KW-1185">Reference proteome</keyword>